<keyword evidence="7" id="KW-0547">Nucleotide-binding</keyword>
<keyword evidence="8" id="KW-0067">ATP-binding</keyword>
<dbReference type="PANTHER" id="PTHR33540">
    <property type="entry name" value="TRNA THREONYLCARBAMOYLADENOSINE BIOSYNTHESIS PROTEIN TSAE"/>
    <property type="match status" value="1"/>
</dbReference>
<dbReference type="GO" id="GO:0005524">
    <property type="term" value="F:ATP binding"/>
    <property type="evidence" value="ECO:0007669"/>
    <property type="project" value="UniProtKB-KW"/>
</dbReference>
<protein>
    <recommendedName>
        <fullName evidence="3">tRNA threonylcarbamoyladenosine biosynthesis protein TsaE</fullName>
    </recommendedName>
    <alternativeName>
        <fullName evidence="10">t(6)A37 threonylcarbamoyladenosine biosynthesis protein TsaE</fullName>
    </alternativeName>
</protein>
<dbReference type="SUPFAM" id="SSF52540">
    <property type="entry name" value="P-loop containing nucleoside triphosphate hydrolases"/>
    <property type="match status" value="1"/>
</dbReference>
<reference evidence="11 12" key="1">
    <citation type="journal article" date="2010" name="Stand. Genomic Sci.">
        <title>Complete genome sequence of Haliangium ochraceum type strain (SMP-2).</title>
        <authorList>
            <consortium name="US DOE Joint Genome Institute (JGI-PGF)"/>
            <person name="Ivanova N."/>
            <person name="Daum C."/>
            <person name="Lang E."/>
            <person name="Abt B."/>
            <person name="Kopitz M."/>
            <person name="Saunders E."/>
            <person name="Lapidus A."/>
            <person name="Lucas S."/>
            <person name="Glavina Del Rio T."/>
            <person name="Nolan M."/>
            <person name="Tice H."/>
            <person name="Copeland A."/>
            <person name="Cheng J.F."/>
            <person name="Chen F."/>
            <person name="Bruce D."/>
            <person name="Goodwin L."/>
            <person name="Pitluck S."/>
            <person name="Mavromatis K."/>
            <person name="Pati A."/>
            <person name="Mikhailova N."/>
            <person name="Chen A."/>
            <person name="Palaniappan K."/>
            <person name="Land M."/>
            <person name="Hauser L."/>
            <person name="Chang Y.J."/>
            <person name="Jeffries C.D."/>
            <person name="Detter J.C."/>
            <person name="Brettin T."/>
            <person name="Rohde M."/>
            <person name="Goker M."/>
            <person name="Bristow J."/>
            <person name="Markowitz V."/>
            <person name="Eisen J.A."/>
            <person name="Hugenholtz P."/>
            <person name="Kyrpides N.C."/>
            <person name="Klenk H.P."/>
        </authorList>
    </citation>
    <scope>NUCLEOTIDE SEQUENCE [LARGE SCALE GENOMIC DNA]</scope>
    <source>
        <strain evidence="12">DSM 14365 / CIP 107738 / JCM 11303 / AJ 13395 / SMP-2</strain>
    </source>
</reference>
<evidence type="ECO:0000313" key="12">
    <source>
        <dbReference type="Proteomes" id="UP000001880"/>
    </source>
</evidence>
<evidence type="ECO:0000256" key="10">
    <source>
        <dbReference type="ARBA" id="ARBA00032441"/>
    </source>
</evidence>
<evidence type="ECO:0000256" key="6">
    <source>
        <dbReference type="ARBA" id="ARBA00022723"/>
    </source>
</evidence>
<evidence type="ECO:0000256" key="4">
    <source>
        <dbReference type="ARBA" id="ARBA00022490"/>
    </source>
</evidence>
<dbReference type="GO" id="GO:0005737">
    <property type="term" value="C:cytoplasm"/>
    <property type="evidence" value="ECO:0007669"/>
    <property type="project" value="UniProtKB-SubCell"/>
</dbReference>
<keyword evidence="12" id="KW-1185">Reference proteome</keyword>
<name>D0LLA3_HALO1</name>
<organism evidence="11 12">
    <name type="scientific">Haliangium ochraceum (strain DSM 14365 / JCM 11303 / SMP-2)</name>
    <dbReference type="NCBI Taxonomy" id="502025"/>
    <lineage>
        <taxon>Bacteria</taxon>
        <taxon>Pseudomonadati</taxon>
        <taxon>Myxococcota</taxon>
        <taxon>Polyangia</taxon>
        <taxon>Haliangiales</taxon>
        <taxon>Kofleriaceae</taxon>
        <taxon>Haliangium</taxon>
    </lineage>
</organism>
<comment type="similarity">
    <text evidence="2">Belongs to the TsaE family.</text>
</comment>
<proteinExistence type="inferred from homology"/>
<dbReference type="AlphaFoldDB" id="D0LLA3"/>
<evidence type="ECO:0000256" key="2">
    <source>
        <dbReference type="ARBA" id="ARBA00007599"/>
    </source>
</evidence>
<evidence type="ECO:0000256" key="9">
    <source>
        <dbReference type="ARBA" id="ARBA00022842"/>
    </source>
</evidence>
<dbReference type="InterPro" id="IPR027417">
    <property type="entry name" value="P-loop_NTPase"/>
</dbReference>
<dbReference type="Proteomes" id="UP000001880">
    <property type="component" value="Chromosome"/>
</dbReference>
<dbReference type="GO" id="GO:0002949">
    <property type="term" value="P:tRNA threonylcarbamoyladenosine modification"/>
    <property type="evidence" value="ECO:0007669"/>
    <property type="project" value="InterPro"/>
</dbReference>
<keyword evidence="4" id="KW-0963">Cytoplasm</keyword>
<keyword evidence="5" id="KW-0819">tRNA processing</keyword>
<dbReference type="STRING" id="502025.Hoch_6124"/>
<dbReference type="Gene3D" id="3.40.50.300">
    <property type="entry name" value="P-loop containing nucleotide triphosphate hydrolases"/>
    <property type="match status" value="1"/>
</dbReference>
<dbReference type="Pfam" id="PF02367">
    <property type="entry name" value="TsaE"/>
    <property type="match status" value="1"/>
</dbReference>
<dbReference type="PANTHER" id="PTHR33540:SF2">
    <property type="entry name" value="TRNA THREONYLCARBAMOYLADENOSINE BIOSYNTHESIS PROTEIN TSAE"/>
    <property type="match status" value="1"/>
</dbReference>
<dbReference type="EMBL" id="CP001804">
    <property type="protein sequence ID" value="ACY18599.1"/>
    <property type="molecule type" value="Genomic_DNA"/>
</dbReference>
<evidence type="ECO:0000256" key="5">
    <source>
        <dbReference type="ARBA" id="ARBA00022694"/>
    </source>
</evidence>
<dbReference type="HOGENOM" id="CLU_087829_3_0_7"/>
<dbReference type="eggNOG" id="COG0802">
    <property type="taxonomic scope" value="Bacteria"/>
</dbReference>
<sequence length="161" mass="17439">MSEISDYVCSDPDALARAGEALASCLRDGDLIGLDGDLGAGKTLFVQGVARGLRVPPELRVVSPTFTLVNEYHGGRLSLYHADLYRIEQARELDELGLDEMCGAGEGVVCIEWSERFPVLGRRFLALRIDIPASDERRLSATAHGARAEALLGDWARALAL</sequence>
<evidence type="ECO:0000256" key="7">
    <source>
        <dbReference type="ARBA" id="ARBA00022741"/>
    </source>
</evidence>
<evidence type="ECO:0000313" key="11">
    <source>
        <dbReference type="EMBL" id="ACY18599.1"/>
    </source>
</evidence>
<comment type="subcellular location">
    <subcellularLocation>
        <location evidence="1">Cytoplasm</location>
    </subcellularLocation>
</comment>
<evidence type="ECO:0000256" key="8">
    <source>
        <dbReference type="ARBA" id="ARBA00022840"/>
    </source>
</evidence>
<keyword evidence="6" id="KW-0479">Metal-binding</keyword>
<gene>
    <name evidence="11" type="ordered locus">Hoch_6124</name>
</gene>
<accession>D0LLA3</accession>
<evidence type="ECO:0000256" key="1">
    <source>
        <dbReference type="ARBA" id="ARBA00004496"/>
    </source>
</evidence>
<dbReference type="OrthoDB" id="9799110at2"/>
<dbReference type="KEGG" id="hoh:Hoch_6124"/>
<dbReference type="RefSeq" id="WP_012831191.1">
    <property type="nucleotide sequence ID" value="NC_013440.1"/>
</dbReference>
<dbReference type="GO" id="GO:0046872">
    <property type="term" value="F:metal ion binding"/>
    <property type="evidence" value="ECO:0007669"/>
    <property type="project" value="UniProtKB-KW"/>
</dbReference>
<evidence type="ECO:0000256" key="3">
    <source>
        <dbReference type="ARBA" id="ARBA00019010"/>
    </source>
</evidence>
<dbReference type="NCBIfam" id="TIGR00150">
    <property type="entry name" value="T6A_YjeE"/>
    <property type="match status" value="1"/>
</dbReference>
<keyword evidence="9" id="KW-0460">Magnesium</keyword>
<dbReference type="InterPro" id="IPR003442">
    <property type="entry name" value="T6A_TsaE"/>
</dbReference>